<evidence type="ECO:0000313" key="15">
    <source>
        <dbReference type="EMBL" id="KAJ9676015.1"/>
    </source>
</evidence>
<evidence type="ECO:0000256" key="6">
    <source>
        <dbReference type="ARBA" id="ARBA00022737"/>
    </source>
</evidence>
<dbReference type="InterPro" id="IPR045344">
    <property type="entry name" value="C-JID"/>
</dbReference>
<dbReference type="InterPro" id="IPR055414">
    <property type="entry name" value="LRR_R13L4/SHOC2-like"/>
</dbReference>
<dbReference type="PANTHER" id="PTHR11017">
    <property type="entry name" value="LEUCINE-RICH REPEAT-CONTAINING PROTEIN"/>
    <property type="match status" value="1"/>
</dbReference>
<dbReference type="PRINTS" id="PR00364">
    <property type="entry name" value="DISEASERSIST"/>
</dbReference>
<evidence type="ECO:0000256" key="12">
    <source>
        <dbReference type="ARBA" id="ARBA00061488"/>
    </source>
</evidence>
<evidence type="ECO:0000256" key="10">
    <source>
        <dbReference type="ARBA" id="ARBA00023242"/>
    </source>
</evidence>
<dbReference type="InterPro" id="IPR000157">
    <property type="entry name" value="TIR_dom"/>
</dbReference>
<comment type="similarity">
    <text evidence="12">Belongs to the disease resistance TIR-NB-LRR family.</text>
</comment>
<dbReference type="SMART" id="SM00369">
    <property type="entry name" value="LRR_TYP"/>
    <property type="match status" value="8"/>
</dbReference>
<dbReference type="InterPro" id="IPR032675">
    <property type="entry name" value="LRR_dom_sf"/>
</dbReference>
<evidence type="ECO:0000256" key="8">
    <source>
        <dbReference type="ARBA" id="ARBA00022821"/>
    </source>
</evidence>
<dbReference type="InterPro" id="IPR035897">
    <property type="entry name" value="Toll_tir_struct_dom_sf"/>
</dbReference>
<keyword evidence="16" id="KW-1185">Reference proteome</keyword>
<dbReference type="InterPro" id="IPR042197">
    <property type="entry name" value="Apaf_helical"/>
</dbReference>
<keyword evidence="6" id="KW-0677">Repeat</keyword>
<keyword evidence="8" id="KW-0611">Plant defense</keyword>
<dbReference type="GO" id="GO:0007165">
    <property type="term" value="P:signal transduction"/>
    <property type="evidence" value="ECO:0007669"/>
    <property type="project" value="InterPro"/>
</dbReference>
<dbReference type="Proteomes" id="UP001168098">
    <property type="component" value="Unassembled WGS sequence"/>
</dbReference>
<sequence length="1441" mass="164277">MASSTQKPSSSSTSVRKYKFEVFLSFRGEDTPNNFTDHLFANLHGMGIKTFRDDQLERGEEIKSELLKTIEESRISIVVFSKNYAHSKWCLDELAKIMECREEMEQIVFPVFYHVDPCDVRKQTGSLGEAFSIHERNVYAKKVQRWRDSLTEASNLSGFHVNDGYESKHIKEIINQIFRRSMNSKLLHINNDIVGMDFHLKELKSLLSSDLNDIRVVGIHGIGGIGKTTIAKIVYNEIQYQFTGASFLQDVRETFNKGCQLQLQQQLLHDTVGNDEEFSNINKGINIIKDRLGSKKVLIVIDDVDRLQQLESVAGSPKWFGPGSTIIITTRDQHLLVEYGVTISHKATKLHYEEALQLFSQHAFKQNVPKEDYVDLSNCMVQYAQGLPLALKVLGSSLRGMTIDEWKSTLDKLKKNPMKEINDVLRISFDGLDPSQKEVFLDIACFFKGECKDFVSRILNGCNLFATCNIRVLRDRCLVTILDNVIQMHDLIQEMGWAIVHEDYPGDPCNWSRLWDVDDIYDAFSKQEEMQNIQTISLDLSRSREIQFSTKVFAKMKKLRLLKIYYNDHDGLTREEYKVLLPKDFQFPHDLRYLHWQRCTLTSLPWNFYGKHLIEINLKSSNIKQLWKGNKHLEALKGIDLRNSKQLVKMPKFSSMPNLERLNLEGCTSLCELHSSIGDLKSLTYLNLGGCEQLRSFPSSMKFESLEVLYLNCCPNLKKFPEIHGNMECLKGLYLNESGIQELPSSIVYLASLEVLNLSNCSNFEKFPEIHGNMKFLRKLYLEGCSKFEKFPNTFTYMGHLRGLHLRESGIKELPSSIGYLESLEILDLSCCSKFENFPKIQGNMKCLLNLFLDETAIKELPNSIGSLTSLEMLSLGECSKFEKFSDVFTNMGRLRELCLYRSGIKELPSSIGYLESLEELDLSYCSNFEKFPEIRGNMKCLKQLFLQNTAIKELPNSIGRLQALEILRLSGCSNLERFPEIQKNMGNLWYLFLDGTAIKGLPNSVGHLTRLDGLNLENCRNLKRLPNSICGLKSLEGLSLNGCSNLEAFLEITEDMEQLERLFLRETGISELPSSIERLRGLKSLELINCENLVALPNSIGNLTCLTSLHVRNCPKLHNLPDNLRSLQCCLTMLDLGGCNLMEEEIPSDLWCLSSLEYLNISENHMRCIPAGITQLCKLGTLLMNHCPMLEVIGELPSSLGWIEAHGCPCLETETSSSLLWSSLLKHLKSPIQRRFNIIIPGSSGIPEWVSHQRMGCEVSVELPMNWYEDNNLLGFVLFFHHVPLDDDECVRTSGIIPQCKLAISHGDQSKRLDNILFRPRCKTYSISGLSYGSTRYDSGSTSDPALWVTYFPQIGIPSKYRSRNWNNFKAHFDNPIGNASFTCGENASFKVKSCGIHLIYAQDQKHWPQPSGKRPASGEDHSSKEKFSNFQRIKGFFNL</sequence>
<accession>A0AA39DA96</accession>
<dbReference type="Pfam" id="PF23286">
    <property type="entry name" value="LRR_13"/>
    <property type="match status" value="2"/>
</dbReference>
<evidence type="ECO:0000256" key="3">
    <source>
        <dbReference type="ARBA" id="ARBA00011982"/>
    </source>
</evidence>
<evidence type="ECO:0000256" key="13">
    <source>
        <dbReference type="SAM" id="MobiDB-lite"/>
    </source>
</evidence>
<dbReference type="Pfam" id="PF23598">
    <property type="entry name" value="LRR_14"/>
    <property type="match status" value="1"/>
</dbReference>
<dbReference type="PANTHER" id="PTHR11017:SF570">
    <property type="entry name" value="DISEASE RESISTANCE PROTEIN (TIR-NBS CLASS)-RELATED"/>
    <property type="match status" value="1"/>
</dbReference>
<dbReference type="SUPFAM" id="SSF52540">
    <property type="entry name" value="P-loop containing nucleoside triphosphate hydrolases"/>
    <property type="match status" value="1"/>
</dbReference>
<dbReference type="InterPro" id="IPR044974">
    <property type="entry name" value="Disease_R_plants"/>
</dbReference>
<dbReference type="Gene3D" id="3.40.50.10140">
    <property type="entry name" value="Toll/interleukin-1 receptor homology (TIR) domain"/>
    <property type="match status" value="1"/>
</dbReference>
<dbReference type="FunFam" id="3.40.50.10140:FF:000007">
    <property type="entry name" value="Disease resistance protein (TIR-NBS-LRR class)"/>
    <property type="match status" value="1"/>
</dbReference>
<evidence type="ECO:0000259" key="14">
    <source>
        <dbReference type="PROSITE" id="PS50104"/>
    </source>
</evidence>
<dbReference type="InterPro" id="IPR058546">
    <property type="entry name" value="RPS4B/Roq1-like_LRR"/>
</dbReference>
<dbReference type="Gene3D" id="1.10.8.430">
    <property type="entry name" value="Helical domain of apoptotic protease-activating factors"/>
    <property type="match status" value="1"/>
</dbReference>
<dbReference type="GO" id="GO:0050832">
    <property type="term" value="P:defense response to fungus"/>
    <property type="evidence" value="ECO:0007669"/>
    <property type="project" value="UniProtKB-ARBA"/>
</dbReference>
<reference evidence="15 16" key="1">
    <citation type="journal article" date="2023" name="BMC Biotechnol.">
        <title>Vitis rotundifolia cv Carlos genome sequencing.</title>
        <authorList>
            <person name="Huff M."/>
            <person name="Hulse-Kemp A."/>
            <person name="Scheffler B."/>
            <person name="Youngblood R."/>
            <person name="Simpson S."/>
            <person name="Babiker E."/>
            <person name="Staton M."/>
        </authorList>
    </citation>
    <scope>NUCLEOTIDE SEQUENCE [LARGE SCALE GENOMIC DNA]</scope>
    <source>
        <tissue evidence="15">Leaf</tissue>
    </source>
</reference>
<dbReference type="FunFam" id="3.80.10.10:FF:000386">
    <property type="entry name" value="Disease resistance protein RPS4"/>
    <property type="match status" value="1"/>
</dbReference>
<dbReference type="GO" id="GO:0061809">
    <property type="term" value="F:NAD+ nucleosidase activity, cyclic ADP-ribose generating"/>
    <property type="evidence" value="ECO:0007669"/>
    <property type="project" value="UniProtKB-EC"/>
</dbReference>
<evidence type="ECO:0000313" key="16">
    <source>
        <dbReference type="Proteomes" id="UP001168098"/>
    </source>
</evidence>
<dbReference type="EMBL" id="JARBHA010000018">
    <property type="protein sequence ID" value="KAJ9676015.1"/>
    <property type="molecule type" value="Genomic_DNA"/>
</dbReference>
<dbReference type="GO" id="GO:0005634">
    <property type="term" value="C:nucleus"/>
    <property type="evidence" value="ECO:0007669"/>
    <property type="project" value="UniProtKB-SubCell"/>
</dbReference>
<dbReference type="InterPro" id="IPR058192">
    <property type="entry name" value="WHD_ROQ1-like"/>
</dbReference>
<dbReference type="SUPFAM" id="SSF52058">
    <property type="entry name" value="L domain-like"/>
    <property type="match status" value="2"/>
</dbReference>
<dbReference type="SUPFAM" id="SSF52200">
    <property type="entry name" value="Toll/Interleukin receptor TIR domain"/>
    <property type="match status" value="1"/>
</dbReference>
<dbReference type="GO" id="GO:0043531">
    <property type="term" value="F:ADP binding"/>
    <property type="evidence" value="ECO:0007669"/>
    <property type="project" value="InterPro"/>
</dbReference>
<dbReference type="Pfam" id="PF23282">
    <property type="entry name" value="WHD_ROQ1"/>
    <property type="match status" value="1"/>
</dbReference>
<dbReference type="Gene3D" id="3.40.50.300">
    <property type="entry name" value="P-loop containing nucleotide triphosphate hydrolases"/>
    <property type="match status" value="1"/>
</dbReference>
<evidence type="ECO:0000256" key="11">
    <source>
        <dbReference type="ARBA" id="ARBA00047304"/>
    </source>
</evidence>
<dbReference type="Gene3D" id="3.80.10.10">
    <property type="entry name" value="Ribonuclease Inhibitor"/>
    <property type="match status" value="5"/>
</dbReference>
<evidence type="ECO:0000256" key="2">
    <source>
        <dbReference type="ARBA" id="ARBA00004496"/>
    </source>
</evidence>
<dbReference type="EC" id="3.2.2.6" evidence="3"/>
<protein>
    <recommendedName>
        <fullName evidence="3">ADP-ribosyl cyclase/cyclic ADP-ribose hydrolase</fullName>
        <ecNumber evidence="3">3.2.2.6</ecNumber>
    </recommendedName>
</protein>
<evidence type="ECO:0000256" key="9">
    <source>
        <dbReference type="ARBA" id="ARBA00023027"/>
    </source>
</evidence>
<dbReference type="Pfam" id="PF00931">
    <property type="entry name" value="NB-ARC"/>
    <property type="match status" value="1"/>
</dbReference>
<comment type="subcellular location">
    <subcellularLocation>
        <location evidence="2">Cytoplasm</location>
    </subcellularLocation>
    <subcellularLocation>
        <location evidence="1">Nucleus</location>
    </subcellularLocation>
</comment>
<keyword evidence="5" id="KW-0433">Leucine-rich repeat</keyword>
<evidence type="ECO:0000256" key="4">
    <source>
        <dbReference type="ARBA" id="ARBA00022490"/>
    </source>
</evidence>
<feature type="compositionally biased region" description="Basic and acidic residues" evidence="13">
    <location>
        <begin position="1418"/>
        <end position="1427"/>
    </location>
</feature>
<dbReference type="InterPro" id="IPR003591">
    <property type="entry name" value="Leu-rich_rpt_typical-subtyp"/>
</dbReference>
<keyword evidence="7" id="KW-0378">Hydrolase</keyword>
<comment type="catalytic activity">
    <reaction evidence="11">
        <text>NAD(+) + H2O = ADP-D-ribose + nicotinamide + H(+)</text>
        <dbReference type="Rhea" id="RHEA:16301"/>
        <dbReference type="ChEBI" id="CHEBI:15377"/>
        <dbReference type="ChEBI" id="CHEBI:15378"/>
        <dbReference type="ChEBI" id="CHEBI:17154"/>
        <dbReference type="ChEBI" id="CHEBI:57540"/>
        <dbReference type="ChEBI" id="CHEBI:57967"/>
        <dbReference type="EC" id="3.2.2.6"/>
    </reaction>
    <physiologicalReaction direction="left-to-right" evidence="11">
        <dbReference type="Rhea" id="RHEA:16302"/>
    </physiologicalReaction>
</comment>
<feature type="domain" description="TIR" evidence="14">
    <location>
        <begin position="18"/>
        <end position="181"/>
    </location>
</feature>
<evidence type="ECO:0000256" key="7">
    <source>
        <dbReference type="ARBA" id="ARBA00022801"/>
    </source>
</evidence>
<organism evidence="15 16">
    <name type="scientific">Vitis rotundifolia</name>
    <name type="common">Muscadine grape</name>
    <dbReference type="NCBI Taxonomy" id="103349"/>
    <lineage>
        <taxon>Eukaryota</taxon>
        <taxon>Viridiplantae</taxon>
        <taxon>Streptophyta</taxon>
        <taxon>Embryophyta</taxon>
        <taxon>Tracheophyta</taxon>
        <taxon>Spermatophyta</taxon>
        <taxon>Magnoliopsida</taxon>
        <taxon>eudicotyledons</taxon>
        <taxon>Gunneridae</taxon>
        <taxon>Pentapetalae</taxon>
        <taxon>rosids</taxon>
        <taxon>Vitales</taxon>
        <taxon>Vitaceae</taxon>
        <taxon>Viteae</taxon>
        <taxon>Vitis</taxon>
    </lineage>
</organism>
<dbReference type="Pfam" id="PF20160">
    <property type="entry name" value="C-JID"/>
    <property type="match status" value="1"/>
</dbReference>
<proteinExistence type="inferred from homology"/>
<comment type="caution">
    <text evidence="15">The sequence shown here is derived from an EMBL/GenBank/DDBJ whole genome shotgun (WGS) entry which is preliminary data.</text>
</comment>
<dbReference type="GO" id="GO:0043068">
    <property type="term" value="P:positive regulation of programmed cell death"/>
    <property type="evidence" value="ECO:0007669"/>
    <property type="project" value="UniProtKB-ARBA"/>
</dbReference>
<keyword evidence="4" id="KW-0963">Cytoplasm</keyword>
<name>A0AA39DA96_VITRO</name>
<evidence type="ECO:0000256" key="1">
    <source>
        <dbReference type="ARBA" id="ARBA00004123"/>
    </source>
</evidence>
<dbReference type="PROSITE" id="PS50104">
    <property type="entry name" value="TIR"/>
    <property type="match status" value="1"/>
</dbReference>
<keyword evidence="10" id="KW-0539">Nucleus</keyword>
<evidence type="ECO:0000256" key="5">
    <source>
        <dbReference type="ARBA" id="ARBA00022614"/>
    </source>
</evidence>
<dbReference type="Pfam" id="PF01582">
    <property type="entry name" value="TIR"/>
    <property type="match status" value="1"/>
</dbReference>
<dbReference type="SMART" id="SM00255">
    <property type="entry name" value="TIR"/>
    <property type="match status" value="1"/>
</dbReference>
<dbReference type="InterPro" id="IPR002182">
    <property type="entry name" value="NB-ARC"/>
</dbReference>
<dbReference type="GO" id="GO:0005737">
    <property type="term" value="C:cytoplasm"/>
    <property type="evidence" value="ECO:0007669"/>
    <property type="project" value="UniProtKB-SubCell"/>
</dbReference>
<feature type="region of interest" description="Disordered" evidence="13">
    <location>
        <begin position="1407"/>
        <end position="1427"/>
    </location>
</feature>
<dbReference type="InterPro" id="IPR027417">
    <property type="entry name" value="P-loop_NTPase"/>
</dbReference>
<keyword evidence="9" id="KW-0520">NAD</keyword>
<dbReference type="FunFam" id="1.10.8.430:FF:000002">
    <property type="entry name" value="Disease resistance protein (TIR-NBS-LRR class)"/>
    <property type="match status" value="1"/>
</dbReference>
<gene>
    <name evidence="15" type="ORF">PVL29_024815</name>
</gene>